<dbReference type="EC" id="1.3.1.108" evidence="6"/>
<dbReference type="Pfam" id="PF00766">
    <property type="entry name" value="ETF_alpha"/>
    <property type="match status" value="1"/>
</dbReference>
<feature type="domain" description="Electron transfer flavoprotein alpha/beta-subunit N-terminal" evidence="5">
    <location>
        <begin position="9"/>
        <end position="198"/>
    </location>
</feature>
<name>A0A4Y7RJG8_9FIRM</name>
<evidence type="ECO:0000256" key="3">
    <source>
        <dbReference type="ARBA" id="ARBA00022827"/>
    </source>
</evidence>
<dbReference type="InterPro" id="IPR014729">
    <property type="entry name" value="Rossmann-like_a/b/a_fold"/>
</dbReference>
<dbReference type="EMBL" id="QFFZ01000072">
    <property type="protein sequence ID" value="TEB08869.1"/>
    <property type="molecule type" value="Genomic_DNA"/>
</dbReference>
<dbReference type="PIRSF" id="PIRSF000089">
    <property type="entry name" value="Electra_flavoP_a"/>
    <property type="match status" value="1"/>
</dbReference>
<dbReference type="PANTHER" id="PTHR43153">
    <property type="entry name" value="ELECTRON TRANSFER FLAVOPROTEIN ALPHA"/>
    <property type="match status" value="1"/>
</dbReference>
<dbReference type="SMART" id="SM00893">
    <property type="entry name" value="ETF"/>
    <property type="match status" value="1"/>
</dbReference>
<feature type="binding site" evidence="4">
    <location>
        <position position="223"/>
    </location>
    <ligand>
        <name>FAD</name>
        <dbReference type="ChEBI" id="CHEBI:57692"/>
    </ligand>
</feature>
<accession>A0A4Y7RJG8</accession>
<feature type="binding site" evidence="4">
    <location>
        <begin position="262"/>
        <end position="266"/>
    </location>
    <ligand>
        <name>FAD</name>
        <dbReference type="ChEBI" id="CHEBI:57692"/>
    </ligand>
</feature>
<dbReference type="FunFam" id="3.40.50.1220:FF:000001">
    <property type="entry name" value="Electron transfer flavoprotein, alpha subunit"/>
    <property type="match status" value="1"/>
</dbReference>
<feature type="binding site" evidence="4">
    <location>
        <begin position="279"/>
        <end position="286"/>
    </location>
    <ligand>
        <name>FAD</name>
        <dbReference type="ChEBI" id="CHEBI:57692"/>
    </ligand>
</feature>
<dbReference type="Pfam" id="PF01012">
    <property type="entry name" value="ETF"/>
    <property type="match status" value="1"/>
</dbReference>
<dbReference type="CDD" id="cd01715">
    <property type="entry name" value="ETF_alpha"/>
    <property type="match status" value="1"/>
</dbReference>
<dbReference type="InterPro" id="IPR001308">
    <property type="entry name" value="ETF_a/FixB"/>
</dbReference>
<dbReference type="SUPFAM" id="SSF52402">
    <property type="entry name" value="Adenine nucleotide alpha hydrolases-like"/>
    <property type="match status" value="1"/>
</dbReference>
<evidence type="ECO:0000256" key="4">
    <source>
        <dbReference type="PIRSR" id="PIRSR000089-1"/>
    </source>
</evidence>
<dbReference type="PANTHER" id="PTHR43153:SF1">
    <property type="entry name" value="ELECTRON TRANSFER FLAVOPROTEIN SUBUNIT ALPHA, MITOCHONDRIAL"/>
    <property type="match status" value="1"/>
</dbReference>
<gene>
    <name evidence="6" type="primary">carE_4</name>
    <name evidence="6" type="ORF">Pmgp_03569</name>
</gene>
<dbReference type="Gene3D" id="3.40.50.620">
    <property type="entry name" value="HUPs"/>
    <property type="match status" value="1"/>
</dbReference>
<dbReference type="InterPro" id="IPR014730">
    <property type="entry name" value="ETF_a/b_N"/>
</dbReference>
<dbReference type="AlphaFoldDB" id="A0A4Y7RJG8"/>
<dbReference type="GO" id="GO:0050660">
    <property type="term" value="F:flavin adenine dinucleotide binding"/>
    <property type="evidence" value="ECO:0007669"/>
    <property type="project" value="InterPro"/>
</dbReference>
<keyword evidence="2" id="KW-0285">Flavoprotein</keyword>
<proteinExistence type="inferred from homology"/>
<dbReference type="GO" id="GO:0016491">
    <property type="term" value="F:oxidoreductase activity"/>
    <property type="evidence" value="ECO:0007669"/>
    <property type="project" value="UniProtKB-KW"/>
</dbReference>
<dbReference type="Gene3D" id="3.40.50.1220">
    <property type="entry name" value="TPP-binding domain"/>
    <property type="match status" value="1"/>
</dbReference>
<reference evidence="6 7" key="1">
    <citation type="journal article" date="2018" name="Environ. Microbiol.">
        <title>Novel energy conservation strategies and behaviour of Pelotomaculum schinkii driving syntrophic propionate catabolism.</title>
        <authorList>
            <person name="Hidalgo-Ahumada C.A.P."/>
            <person name="Nobu M.K."/>
            <person name="Narihiro T."/>
            <person name="Tamaki H."/>
            <person name="Liu W.T."/>
            <person name="Kamagata Y."/>
            <person name="Stams A.J.M."/>
            <person name="Imachi H."/>
            <person name="Sousa D.Z."/>
        </authorList>
    </citation>
    <scope>NUCLEOTIDE SEQUENCE [LARGE SCALE GENOMIC DNA]</scope>
    <source>
        <strain evidence="6 7">MGP</strain>
    </source>
</reference>
<keyword evidence="6" id="KW-0560">Oxidoreductase</keyword>
<comment type="cofactor">
    <cofactor evidence="4">
        <name>FAD</name>
        <dbReference type="ChEBI" id="CHEBI:57692"/>
    </cofactor>
    <text evidence="4">Binds 1 FAD per dimer.</text>
</comment>
<sequence>MDLKDYKNVWVFIETARGEVRNVGLELLNQGRVLAGANNEKLVAVIIGKDLDAAAKTVTAYGADEVILVEGEEYKDYNTDGYTNAMVKLSEKYKPAAILFGGTIQGRDLAPRISCRLKTGCTADCTDLAVNAETGDIEWTRPAFGGSIMATIVCSQTRPQVGTVRPGVFKKAQPDDSKTASIIREEIRTPAEEIRTKLVDFIKSAEEAGVKLEEAEIVVSGGRGLGKPENFAIIKELADVLGGAVGASRAAVDAGWISPLRQVGQTGKTVGPKIYFACGISGAVQHLAGMSSSKIIVAINKDPEAPIFDVADFGVVGDLFEVIPVLIEEFKKIKAS</sequence>
<dbReference type="InterPro" id="IPR033947">
    <property type="entry name" value="ETF_alpha_N"/>
</dbReference>
<evidence type="ECO:0000259" key="5">
    <source>
        <dbReference type="SMART" id="SM00893"/>
    </source>
</evidence>
<dbReference type="SUPFAM" id="SSF52467">
    <property type="entry name" value="DHS-like NAD/FAD-binding domain"/>
    <property type="match status" value="1"/>
</dbReference>
<dbReference type="InterPro" id="IPR014731">
    <property type="entry name" value="ETF_asu_C"/>
</dbReference>
<evidence type="ECO:0000256" key="1">
    <source>
        <dbReference type="ARBA" id="ARBA00005817"/>
    </source>
</evidence>
<dbReference type="InterPro" id="IPR029035">
    <property type="entry name" value="DHS-like_NAD/FAD-binding_dom"/>
</dbReference>
<comment type="caution">
    <text evidence="6">The sequence shown here is derived from an EMBL/GenBank/DDBJ whole genome shotgun (WGS) entry which is preliminary data.</text>
</comment>
<evidence type="ECO:0000256" key="2">
    <source>
        <dbReference type="ARBA" id="ARBA00022630"/>
    </source>
</evidence>
<keyword evidence="3 4" id="KW-0274">FAD</keyword>
<feature type="binding site" evidence="4">
    <location>
        <begin position="248"/>
        <end position="249"/>
    </location>
    <ligand>
        <name>FAD</name>
        <dbReference type="ChEBI" id="CHEBI:57692"/>
    </ligand>
</feature>
<organism evidence="6 7">
    <name type="scientific">Pelotomaculum propionicicum</name>
    <dbReference type="NCBI Taxonomy" id="258475"/>
    <lineage>
        <taxon>Bacteria</taxon>
        <taxon>Bacillati</taxon>
        <taxon>Bacillota</taxon>
        <taxon>Clostridia</taxon>
        <taxon>Eubacteriales</taxon>
        <taxon>Desulfotomaculaceae</taxon>
        <taxon>Pelotomaculum</taxon>
    </lineage>
</organism>
<comment type="similarity">
    <text evidence="1">Belongs to the ETF alpha-subunit/FixB family.</text>
</comment>
<protein>
    <submittedName>
        <fullName evidence="6">Caffeyl-CoA reductase-Etf complex subunit CarE</fullName>
        <ecNumber evidence="6">1.3.1.108</ecNumber>
    </submittedName>
</protein>
<dbReference type="RefSeq" id="WP_205078095.1">
    <property type="nucleotide sequence ID" value="NZ_QFFZ01000072.1"/>
</dbReference>
<feature type="binding site" evidence="4">
    <location>
        <position position="300"/>
    </location>
    <ligand>
        <name>FAD</name>
        <dbReference type="ChEBI" id="CHEBI:57692"/>
    </ligand>
</feature>
<dbReference type="GO" id="GO:0009055">
    <property type="term" value="F:electron transfer activity"/>
    <property type="evidence" value="ECO:0007669"/>
    <property type="project" value="InterPro"/>
</dbReference>
<evidence type="ECO:0000313" key="7">
    <source>
        <dbReference type="Proteomes" id="UP000297597"/>
    </source>
</evidence>
<evidence type="ECO:0000313" key="6">
    <source>
        <dbReference type="EMBL" id="TEB08869.1"/>
    </source>
</evidence>
<dbReference type="Proteomes" id="UP000297597">
    <property type="component" value="Unassembled WGS sequence"/>
</dbReference>
<dbReference type="GO" id="GO:0033539">
    <property type="term" value="P:fatty acid beta-oxidation using acyl-CoA dehydrogenase"/>
    <property type="evidence" value="ECO:0007669"/>
    <property type="project" value="TreeGrafter"/>
</dbReference>
<keyword evidence="7" id="KW-1185">Reference proteome</keyword>